<name>A0A9Q9MM91_9ACTN</name>
<dbReference type="AlphaFoldDB" id="A0A9Q9MM91"/>
<dbReference type="InterPro" id="IPR050721">
    <property type="entry name" value="Trk_Ktr_HKT_K-transport"/>
</dbReference>
<dbReference type="PANTHER" id="PTHR43833">
    <property type="entry name" value="POTASSIUM CHANNEL PROTEIN 2-RELATED-RELATED"/>
    <property type="match status" value="1"/>
</dbReference>
<dbReference type="Proteomes" id="UP001058003">
    <property type="component" value="Chromosome"/>
</dbReference>
<dbReference type="EMBL" id="CP073767">
    <property type="protein sequence ID" value="UWZ57851.1"/>
    <property type="molecule type" value="Genomic_DNA"/>
</dbReference>
<evidence type="ECO:0000313" key="4">
    <source>
        <dbReference type="Proteomes" id="UP001058003"/>
    </source>
</evidence>
<dbReference type="Pfam" id="PF02254">
    <property type="entry name" value="TrkA_N"/>
    <property type="match status" value="1"/>
</dbReference>
<dbReference type="PROSITE" id="PS51202">
    <property type="entry name" value="RCK_C"/>
    <property type="match status" value="1"/>
</dbReference>
<feature type="domain" description="RCK C-terminal" evidence="2">
    <location>
        <begin position="138"/>
        <end position="222"/>
    </location>
</feature>
<evidence type="ECO:0000259" key="1">
    <source>
        <dbReference type="PROSITE" id="PS51201"/>
    </source>
</evidence>
<dbReference type="Gene3D" id="3.30.70.1450">
    <property type="entry name" value="Regulator of K+ conductance, C-terminal domain"/>
    <property type="match status" value="1"/>
</dbReference>
<reference evidence="3" key="1">
    <citation type="submission" date="2021-04" db="EMBL/GenBank/DDBJ databases">
        <title>Dactylosporangium aurantiacum NRRL B-8018 full assembly.</title>
        <authorList>
            <person name="Hartkoorn R.C."/>
            <person name="Beaudoing E."/>
            <person name="Hot D."/>
        </authorList>
    </citation>
    <scope>NUCLEOTIDE SEQUENCE</scope>
    <source>
        <strain evidence="3">NRRL B-8018</strain>
    </source>
</reference>
<sequence length="224" mass="23768">MSSGGTDGVVVIGLGRFGGQVAESLTELGHEVLGIDEDAEIVQKLSDILTHVVQADSTDEEALRQIGVADFNRAVVGIGTDIEASVLTVLALTELGVEEIWAKAISAKHGRILERVGARHVVFPESDMGVRVAHLVTGQLLDFIELDDGYAIAKVCPPDDLIGRTLAQLGLRTKHGITVVAVKRAGKEAETALPDTVIEHGDTLIVSGPTEKVEQIGQRQGFPR</sequence>
<dbReference type="InterPro" id="IPR006037">
    <property type="entry name" value="RCK_C"/>
</dbReference>
<evidence type="ECO:0000259" key="2">
    <source>
        <dbReference type="PROSITE" id="PS51202"/>
    </source>
</evidence>
<dbReference type="Gene3D" id="3.40.50.720">
    <property type="entry name" value="NAD(P)-binding Rossmann-like Domain"/>
    <property type="match status" value="1"/>
</dbReference>
<proteinExistence type="predicted"/>
<dbReference type="InterPro" id="IPR003148">
    <property type="entry name" value="RCK_N"/>
</dbReference>
<dbReference type="KEGG" id="daur:Daura_17780"/>
<gene>
    <name evidence="3" type="ORF">Daura_17780</name>
</gene>
<dbReference type="PANTHER" id="PTHR43833:SF7">
    <property type="entry name" value="KTR SYSTEM POTASSIUM UPTAKE PROTEIN C"/>
    <property type="match status" value="1"/>
</dbReference>
<dbReference type="GO" id="GO:0008324">
    <property type="term" value="F:monoatomic cation transmembrane transporter activity"/>
    <property type="evidence" value="ECO:0007669"/>
    <property type="project" value="InterPro"/>
</dbReference>
<accession>A0A9Q9MM91</accession>
<dbReference type="PROSITE" id="PS51201">
    <property type="entry name" value="RCK_N"/>
    <property type="match status" value="1"/>
</dbReference>
<keyword evidence="4" id="KW-1185">Reference proteome</keyword>
<evidence type="ECO:0000313" key="3">
    <source>
        <dbReference type="EMBL" id="UWZ57851.1"/>
    </source>
</evidence>
<dbReference type="RefSeq" id="WP_211273843.1">
    <property type="nucleotide sequence ID" value="NZ_CP073767.1"/>
</dbReference>
<dbReference type="InterPro" id="IPR036291">
    <property type="entry name" value="NAD(P)-bd_dom_sf"/>
</dbReference>
<dbReference type="SUPFAM" id="SSF51735">
    <property type="entry name" value="NAD(P)-binding Rossmann-fold domains"/>
    <property type="match status" value="1"/>
</dbReference>
<feature type="domain" description="RCK N-terminal" evidence="1">
    <location>
        <begin position="6"/>
        <end position="123"/>
    </location>
</feature>
<dbReference type="GO" id="GO:0006813">
    <property type="term" value="P:potassium ion transport"/>
    <property type="evidence" value="ECO:0007669"/>
    <property type="project" value="InterPro"/>
</dbReference>
<dbReference type="SUPFAM" id="SSF116726">
    <property type="entry name" value="TrkA C-terminal domain-like"/>
    <property type="match status" value="1"/>
</dbReference>
<dbReference type="InterPro" id="IPR036721">
    <property type="entry name" value="RCK_C_sf"/>
</dbReference>
<dbReference type="Pfam" id="PF02080">
    <property type="entry name" value="TrkA_C"/>
    <property type="match status" value="1"/>
</dbReference>
<protein>
    <submittedName>
        <fullName evidence="3">TrkA family potassium uptake protein</fullName>
    </submittedName>
</protein>
<organism evidence="3 4">
    <name type="scientific">Dactylosporangium aurantiacum</name>
    <dbReference type="NCBI Taxonomy" id="35754"/>
    <lineage>
        <taxon>Bacteria</taxon>
        <taxon>Bacillati</taxon>
        <taxon>Actinomycetota</taxon>
        <taxon>Actinomycetes</taxon>
        <taxon>Micromonosporales</taxon>
        <taxon>Micromonosporaceae</taxon>
        <taxon>Dactylosporangium</taxon>
    </lineage>
</organism>